<protein>
    <submittedName>
        <fullName evidence="1">Spore germination protein</fullName>
    </submittedName>
</protein>
<keyword evidence="2" id="KW-1185">Reference proteome</keyword>
<sequence>MNKSVNDSFSTHLADNANLLAQLLGNSTDLVIKELQPDDSTFINVIYIDGLVHTQVLHQSILYSLQDRYMTERLEGLDADQKLELLYKQILIAGDLSITRTPKQFVHELMSGNVMIMVDGTVAALRVGLPGWEDRDVGDSNTQAVVRGPMEGFTENIRTNTALVRRKIKDPQLWLETFQIGRLTQTSVSIMYLNSIVKPGLVKEVKRRLEAIDTDSILESGYIEEFIQDKTFTPFPTVYNTDRPDTVAAGILEGKVAILVDGTPFVLLVPTFFTVFFQSAEDYYQRADISTLLRFVRFLAFFITLLAPSFYVAITTYHQEMIPTNLVISLAAQRENVPFPAFVEAVLMELTYEILREAGVRIPKNVGQAISIVGTLVIGQAAVAAGFISSSMVIIVSITAIASFVIPEMGMSIAARIIRFALIGLAGFIGLFGTLFGVFVIILHLASLQSFGEPYMSPIGPFRSRDIKDSIFRFPWPYQNTRPAESSLNNTRRQGHKRKKERQHESEKP</sequence>
<organism evidence="1 2">
    <name type="scientific">Paenibacillus mesotrionivorans</name>
    <dbReference type="NCBI Taxonomy" id="3160968"/>
    <lineage>
        <taxon>Bacteria</taxon>
        <taxon>Bacillati</taxon>
        <taxon>Bacillota</taxon>
        <taxon>Bacilli</taxon>
        <taxon>Bacillales</taxon>
        <taxon>Paenibacillaceae</taxon>
        <taxon>Paenibacillus</taxon>
    </lineage>
</organism>
<dbReference type="EMBL" id="JBJURJ010000007">
    <property type="protein sequence ID" value="MFM9329109.1"/>
    <property type="molecule type" value="Genomic_DNA"/>
</dbReference>
<comment type="caution">
    <text evidence="1">The sequence shown here is derived from an EMBL/GenBank/DDBJ whole genome shotgun (WGS) entry which is preliminary data.</text>
</comment>
<evidence type="ECO:0000313" key="1">
    <source>
        <dbReference type="EMBL" id="MFM9329109.1"/>
    </source>
</evidence>
<dbReference type="Proteomes" id="UP001631969">
    <property type="component" value="Unassembled WGS sequence"/>
</dbReference>
<reference evidence="1" key="1">
    <citation type="submission" date="2024-12" db="EMBL/GenBank/DDBJ databases">
        <authorList>
            <person name="Wu N."/>
        </authorList>
    </citation>
    <scope>NUCLEOTIDE SEQUENCE</scope>
    <source>
        <strain evidence="1">P15</strain>
    </source>
</reference>
<gene>
    <name evidence="1" type="ORF">ACI1P1_12500</name>
</gene>
<proteinExistence type="predicted"/>
<evidence type="ECO:0000313" key="2">
    <source>
        <dbReference type="Proteomes" id="UP001631969"/>
    </source>
</evidence>
<accession>A0ACC7NYK7</accession>
<name>A0ACC7NYK7_9BACL</name>